<dbReference type="OrthoDB" id="1797583at2"/>
<dbReference type="PROSITE" id="PS51257">
    <property type="entry name" value="PROKAR_LIPOPROTEIN"/>
    <property type="match status" value="1"/>
</dbReference>
<dbReference type="Proteomes" id="UP000215596">
    <property type="component" value="Unassembled WGS sequence"/>
</dbReference>
<name>A0A268ETJ8_9BACL</name>
<evidence type="ECO:0008006" key="3">
    <source>
        <dbReference type="Google" id="ProtNLM"/>
    </source>
</evidence>
<organism evidence="1 2">
    <name type="scientific">Paenibacillus campinasensis</name>
    <dbReference type="NCBI Taxonomy" id="66347"/>
    <lineage>
        <taxon>Bacteria</taxon>
        <taxon>Bacillati</taxon>
        <taxon>Bacillota</taxon>
        <taxon>Bacilli</taxon>
        <taxon>Bacillales</taxon>
        <taxon>Paenibacillaceae</taxon>
        <taxon>Paenibacillus</taxon>
    </lineage>
</organism>
<dbReference type="AlphaFoldDB" id="A0A268ETJ8"/>
<gene>
    <name evidence="1" type="ORF">CHH67_12620</name>
</gene>
<dbReference type="InterPro" id="IPR025648">
    <property type="entry name" value="DUF4358"/>
</dbReference>
<evidence type="ECO:0000313" key="1">
    <source>
        <dbReference type="EMBL" id="PAD76457.1"/>
    </source>
</evidence>
<protein>
    <recommendedName>
        <fullName evidence="3">DUF4358 domain-containing protein</fullName>
    </recommendedName>
</protein>
<evidence type="ECO:0000313" key="2">
    <source>
        <dbReference type="Proteomes" id="UP000215596"/>
    </source>
</evidence>
<dbReference type="RefSeq" id="WP_095265537.1">
    <property type="nucleotide sequence ID" value="NZ_NPBY01000038.1"/>
</dbReference>
<accession>A0A268ETJ8</accession>
<comment type="caution">
    <text evidence="1">The sequence shown here is derived from an EMBL/GenBank/DDBJ whole genome shotgun (WGS) entry which is preliminary data.</text>
</comment>
<proteinExistence type="predicted"/>
<sequence>MRQTQLRIWSFPLVLLALAVAFGILSGCSGSGTNAEEPASAAEIGQAIEQAVQLDHMNKGDLDKIQKIYRIDKDDIADFVLYTSASNVKADELAVIQLKDPGRIASVKENIELHIERQKAKFKDYRPDEYYLVERHVMKSKGSYVLFAVSDQADQMERVFDDAF</sequence>
<reference evidence="1 2" key="1">
    <citation type="submission" date="2017-07" db="EMBL/GenBank/DDBJ databases">
        <title>Isolation and whole genome analysis of endospore-forming bacteria from heroin.</title>
        <authorList>
            <person name="Kalinowski J."/>
            <person name="Ahrens B."/>
            <person name="Al-Dilaimi A."/>
            <person name="Winkler A."/>
            <person name="Wibberg D."/>
            <person name="Schleenbecker U."/>
            <person name="Ruckert C."/>
            <person name="Wolfel R."/>
            <person name="Grass G."/>
        </authorList>
    </citation>
    <scope>NUCLEOTIDE SEQUENCE [LARGE SCALE GENOMIC DNA]</scope>
    <source>
        <strain evidence="1 2">7537-G1</strain>
    </source>
</reference>
<dbReference type="Pfam" id="PF14270">
    <property type="entry name" value="DUF4358"/>
    <property type="match status" value="1"/>
</dbReference>
<dbReference type="EMBL" id="NPBY01000038">
    <property type="protein sequence ID" value="PAD76457.1"/>
    <property type="molecule type" value="Genomic_DNA"/>
</dbReference>